<name>A0A8T1HV15_9STRA</name>
<dbReference type="AlphaFoldDB" id="A0A8T1HV15"/>
<gene>
    <name evidence="2" type="ORF">PC129_g13040</name>
</gene>
<organism evidence="2 3">
    <name type="scientific">Phytophthora cactorum</name>
    <dbReference type="NCBI Taxonomy" id="29920"/>
    <lineage>
        <taxon>Eukaryota</taxon>
        <taxon>Sar</taxon>
        <taxon>Stramenopiles</taxon>
        <taxon>Oomycota</taxon>
        <taxon>Peronosporomycetes</taxon>
        <taxon>Peronosporales</taxon>
        <taxon>Peronosporaceae</taxon>
        <taxon>Phytophthora</taxon>
    </lineage>
</organism>
<proteinExistence type="predicted"/>
<reference evidence="2" key="1">
    <citation type="submission" date="2018-05" db="EMBL/GenBank/DDBJ databases">
        <title>Effector identification in a new, highly contiguous assembly of the strawberry crown rot pathogen Phytophthora cactorum.</title>
        <authorList>
            <person name="Armitage A.D."/>
            <person name="Nellist C.F."/>
            <person name="Bates H."/>
            <person name="Vickerstaff R.J."/>
            <person name="Harrison R.J."/>
        </authorList>
    </citation>
    <scope>NUCLEOTIDE SEQUENCE</scope>
    <source>
        <strain evidence="2">P421</strain>
    </source>
</reference>
<comment type="caution">
    <text evidence="2">The sequence shown here is derived from an EMBL/GenBank/DDBJ whole genome shotgun (WGS) entry which is preliminary data.</text>
</comment>
<keyword evidence="1" id="KW-0732">Signal</keyword>
<dbReference type="EMBL" id="RCMV01000510">
    <property type="protein sequence ID" value="KAG3216093.1"/>
    <property type="molecule type" value="Genomic_DNA"/>
</dbReference>
<evidence type="ECO:0000256" key="1">
    <source>
        <dbReference type="SAM" id="SignalP"/>
    </source>
</evidence>
<evidence type="ECO:0008006" key="4">
    <source>
        <dbReference type="Google" id="ProtNLM"/>
    </source>
</evidence>
<sequence>MSCRLFIPSLVRLLCCGVLSVAVVEGVRRQDRTGERGNDPRKGVVKPFKFVAEEGLSVTKAQMLTFLSGEEFDADPEFLENGNVFMKATKNARQQDSTRLQGQTSGSY</sequence>
<feature type="chain" id="PRO_5035876189" description="RxLR effector protein" evidence="1">
    <location>
        <begin position="27"/>
        <end position="108"/>
    </location>
</feature>
<accession>A0A8T1HV15</accession>
<dbReference type="Proteomes" id="UP000760860">
    <property type="component" value="Unassembled WGS sequence"/>
</dbReference>
<feature type="signal peptide" evidence="1">
    <location>
        <begin position="1"/>
        <end position="26"/>
    </location>
</feature>
<evidence type="ECO:0000313" key="3">
    <source>
        <dbReference type="Proteomes" id="UP000760860"/>
    </source>
</evidence>
<evidence type="ECO:0000313" key="2">
    <source>
        <dbReference type="EMBL" id="KAG3216093.1"/>
    </source>
</evidence>
<protein>
    <recommendedName>
        <fullName evidence="4">RxLR effector protein</fullName>
    </recommendedName>
</protein>